<keyword evidence="1" id="KW-0472">Membrane</keyword>
<name>A0A840VJP8_9ACTN</name>
<evidence type="ECO:0000313" key="2">
    <source>
        <dbReference type="EMBL" id="MBB5476885.1"/>
    </source>
</evidence>
<dbReference type="AlphaFoldDB" id="A0A840VJP8"/>
<reference evidence="2 3" key="1">
    <citation type="submission" date="2020-08" db="EMBL/GenBank/DDBJ databases">
        <title>Sequencing the genomes of 1000 actinobacteria strains.</title>
        <authorList>
            <person name="Klenk H.-P."/>
        </authorList>
    </citation>
    <scope>NUCLEOTIDE SEQUENCE [LARGE SCALE GENOMIC DNA]</scope>
    <source>
        <strain evidence="2 3">DSM 103125</strain>
    </source>
</reference>
<evidence type="ECO:0000313" key="3">
    <source>
        <dbReference type="Proteomes" id="UP000586947"/>
    </source>
</evidence>
<feature type="transmembrane region" description="Helical" evidence="1">
    <location>
        <begin position="178"/>
        <end position="198"/>
    </location>
</feature>
<sequence length="266" mass="27815">MGHRLRHVALVLLGAVLLGTVGLALGSWYGGRGAAPLSSDQAQSMAEQLLPGTEQPASTFARGNRYGTFLASDDFGSAYAEFHYRDSVDCAHSESLRRSAESLGWQGSDRVPGTRCDGWRAERDGMTATLTHETYGALLRIAPTAPDGLVAATLAATAVGAALGGALFWLAGRQRRPVPGLVGTLGTIVLLPGAALTWQDLLANGLAEPVWPIWRSFAPLPLSLVLLLVAVIAYVKMRARTAPSAAVSAAAHAPGARASELPRQDA</sequence>
<feature type="transmembrane region" description="Helical" evidence="1">
    <location>
        <begin position="218"/>
        <end position="235"/>
    </location>
</feature>
<evidence type="ECO:0000256" key="1">
    <source>
        <dbReference type="SAM" id="Phobius"/>
    </source>
</evidence>
<organism evidence="2 3">
    <name type="scientific">Micromonospora parathelypteridis</name>
    <dbReference type="NCBI Taxonomy" id="1839617"/>
    <lineage>
        <taxon>Bacteria</taxon>
        <taxon>Bacillati</taxon>
        <taxon>Actinomycetota</taxon>
        <taxon>Actinomycetes</taxon>
        <taxon>Micromonosporales</taxon>
        <taxon>Micromonosporaceae</taxon>
        <taxon>Micromonospora</taxon>
    </lineage>
</organism>
<dbReference type="RefSeq" id="WP_184177530.1">
    <property type="nucleotide sequence ID" value="NZ_BMNF01000003.1"/>
</dbReference>
<keyword evidence="3" id="KW-1185">Reference proteome</keyword>
<keyword evidence="1" id="KW-0812">Transmembrane</keyword>
<dbReference type="Proteomes" id="UP000586947">
    <property type="component" value="Unassembled WGS sequence"/>
</dbReference>
<keyword evidence="1" id="KW-1133">Transmembrane helix</keyword>
<proteinExistence type="predicted"/>
<accession>A0A840VJP8</accession>
<comment type="caution">
    <text evidence="2">The sequence shown here is derived from an EMBL/GenBank/DDBJ whole genome shotgun (WGS) entry which is preliminary data.</text>
</comment>
<gene>
    <name evidence="2" type="ORF">HNR20_001390</name>
</gene>
<protein>
    <submittedName>
        <fullName evidence="2">Uncharacterized protein</fullName>
    </submittedName>
</protein>
<feature type="transmembrane region" description="Helical" evidence="1">
    <location>
        <begin position="149"/>
        <end position="171"/>
    </location>
</feature>
<dbReference type="EMBL" id="JACHDP010000001">
    <property type="protein sequence ID" value="MBB5476885.1"/>
    <property type="molecule type" value="Genomic_DNA"/>
</dbReference>